<accession>A0ABW3SJP4</accession>
<dbReference type="EMBL" id="JBHTLD010000011">
    <property type="protein sequence ID" value="MFD1185047.1"/>
    <property type="molecule type" value="Genomic_DNA"/>
</dbReference>
<dbReference type="InterPro" id="IPR015947">
    <property type="entry name" value="PUA-like_sf"/>
</dbReference>
<dbReference type="InterPro" id="IPR003111">
    <property type="entry name" value="Lon_prtase_N"/>
</dbReference>
<evidence type="ECO:0000313" key="3">
    <source>
        <dbReference type="Proteomes" id="UP001597094"/>
    </source>
</evidence>
<feature type="non-terminal residue" evidence="2">
    <location>
        <position position="118"/>
    </location>
</feature>
<feature type="domain" description="Lon N-terminal" evidence="1">
    <location>
        <begin position="5"/>
        <end position="108"/>
    </location>
</feature>
<proteinExistence type="predicted"/>
<gene>
    <name evidence="2" type="ORF">ACFQ2O_02430</name>
</gene>
<dbReference type="Gene3D" id="2.30.130.40">
    <property type="entry name" value="LON domain-like"/>
    <property type="match status" value="1"/>
</dbReference>
<name>A0ABW3SJP4_9BACT</name>
<organism evidence="2 3">
    <name type="scientific">Pontibacter rugosus</name>
    <dbReference type="NCBI Taxonomy" id="1745966"/>
    <lineage>
        <taxon>Bacteria</taxon>
        <taxon>Pseudomonadati</taxon>
        <taxon>Bacteroidota</taxon>
        <taxon>Cytophagia</taxon>
        <taxon>Cytophagales</taxon>
        <taxon>Hymenobacteraceae</taxon>
        <taxon>Pontibacter</taxon>
    </lineage>
</organism>
<sequence>MTKYLPLFPLSIVVFPGEKLNLHVFEPRYKQLVLECIENDVTFGIPTYIQDGVGLFGTEMKLLNIEKKHPNGEMDIRTQALGIFKILRFDRMAPGRLYAGGEVEMVKNKDDEDIIVKL</sequence>
<evidence type="ECO:0000313" key="2">
    <source>
        <dbReference type="EMBL" id="MFD1185047.1"/>
    </source>
</evidence>
<dbReference type="SUPFAM" id="SSF88697">
    <property type="entry name" value="PUA domain-like"/>
    <property type="match status" value="1"/>
</dbReference>
<evidence type="ECO:0000259" key="1">
    <source>
        <dbReference type="Pfam" id="PF02190"/>
    </source>
</evidence>
<reference evidence="3" key="1">
    <citation type="journal article" date="2019" name="Int. J. Syst. Evol. Microbiol.">
        <title>The Global Catalogue of Microorganisms (GCM) 10K type strain sequencing project: providing services to taxonomists for standard genome sequencing and annotation.</title>
        <authorList>
            <consortium name="The Broad Institute Genomics Platform"/>
            <consortium name="The Broad Institute Genome Sequencing Center for Infectious Disease"/>
            <person name="Wu L."/>
            <person name="Ma J."/>
        </authorList>
    </citation>
    <scope>NUCLEOTIDE SEQUENCE [LARGE SCALE GENOMIC DNA]</scope>
    <source>
        <strain evidence="3">JCM 31319</strain>
    </source>
</reference>
<comment type="caution">
    <text evidence="2">The sequence shown here is derived from an EMBL/GenBank/DDBJ whole genome shotgun (WGS) entry which is preliminary data.</text>
</comment>
<dbReference type="Pfam" id="PF02190">
    <property type="entry name" value="LON_substr_bdg"/>
    <property type="match status" value="1"/>
</dbReference>
<dbReference type="RefSeq" id="WP_377522624.1">
    <property type="nucleotide sequence ID" value="NZ_JBHTLD010000011.1"/>
</dbReference>
<protein>
    <submittedName>
        <fullName evidence="2">LON peptidase substrate-binding domain-containing protein</fullName>
    </submittedName>
</protein>
<keyword evidence="3" id="KW-1185">Reference proteome</keyword>
<dbReference type="InterPro" id="IPR046336">
    <property type="entry name" value="Lon_prtase_N_sf"/>
</dbReference>
<dbReference type="Proteomes" id="UP001597094">
    <property type="component" value="Unassembled WGS sequence"/>
</dbReference>